<dbReference type="Pfam" id="PF03861">
    <property type="entry name" value="ANTAR"/>
    <property type="match status" value="1"/>
</dbReference>
<dbReference type="OrthoDB" id="4629915at2"/>
<gene>
    <name evidence="7" type="ORF">EDD27_0340</name>
</gene>
<feature type="compositionally biased region" description="Basic and acidic residues" evidence="5">
    <location>
        <begin position="222"/>
        <end position="231"/>
    </location>
</feature>
<keyword evidence="2" id="KW-0418">Kinase</keyword>
<feature type="domain" description="ANTAR" evidence="6">
    <location>
        <begin position="152"/>
        <end position="213"/>
    </location>
</feature>
<proteinExistence type="predicted"/>
<dbReference type="EMBL" id="SAUN01000001">
    <property type="protein sequence ID" value="RVX38050.1"/>
    <property type="molecule type" value="Genomic_DNA"/>
</dbReference>
<evidence type="ECO:0000313" key="7">
    <source>
        <dbReference type="EMBL" id="RVX38050.1"/>
    </source>
</evidence>
<dbReference type="InterPro" id="IPR036388">
    <property type="entry name" value="WH-like_DNA-bd_sf"/>
</dbReference>
<name>A0A438LX22_9ACTN</name>
<dbReference type="GO" id="GO:0016301">
    <property type="term" value="F:kinase activity"/>
    <property type="evidence" value="ECO:0007669"/>
    <property type="project" value="UniProtKB-KW"/>
</dbReference>
<dbReference type="Gene3D" id="1.10.10.10">
    <property type="entry name" value="Winged helix-like DNA-binding domain superfamily/Winged helix DNA-binding domain"/>
    <property type="match status" value="1"/>
</dbReference>
<feature type="region of interest" description="Disordered" evidence="5">
    <location>
        <begin position="216"/>
        <end position="237"/>
    </location>
</feature>
<dbReference type="Gene3D" id="3.30.450.40">
    <property type="match status" value="1"/>
</dbReference>
<dbReference type="InterPro" id="IPR003018">
    <property type="entry name" value="GAF"/>
</dbReference>
<dbReference type="PROSITE" id="PS50921">
    <property type="entry name" value="ANTAR"/>
    <property type="match status" value="1"/>
</dbReference>
<dbReference type="SUPFAM" id="SSF55781">
    <property type="entry name" value="GAF domain-like"/>
    <property type="match status" value="1"/>
</dbReference>
<evidence type="ECO:0000256" key="1">
    <source>
        <dbReference type="ARBA" id="ARBA00022679"/>
    </source>
</evidence>
<dbReference type="InterPro" id="IPR029016">
    <property type="entry name" value="GAF-like_dom_sf"/>
</dbReference>
<dbReference type="PIRSF" id="PIRSF036625">
    <property type="entry name" value="GAF_ANTAR"/>
    <property type="match status" value="1"/>
</dbReference>
<dbReference type="Proteomes" id="UP000284824">
    <property type="component" value="Unassembled WGS sequence"/>
</dbReference>
<keyword evidence="4" id="KW-0804">Transcription</keyword>
<evidence type="ECO:0000256" key="2">
    <source>
        <dbReference type="ARBA" id="ARBA00022777"/>
    </source>
</evidence>
<dbReference type="Pfam" id="PF13185">
    <property type="entry name" value="GAF_2"/>
    <property type="match status" value="1"/>
</dbReference>
<evidence type="ECO:0000313" key="8">
    <source>
        <dbReference type="Proteomes" id="UP000284824"/>
    </source>
</evidence>
<accession>A0A438LX22</accession>
<dbReference type="InterPro" id="IPR005561">
    <property type="entry name" value="ANTAR"/>
</dbReference>
<organism evidence="7 8">
    <name type="scientific">Nonomuraea polychroma</name>
    <dbReference type="NCBI Taxonomy" id="46176"/>
    <lineage>
        <taxon>Bacteria</taxon>
        <taxon>Bacillati</taxon>
        <taxon>Actinomycetota</taxon>
        <taxon>Actinomycetes</taxon>
        <taxon>Streptosporangiales</taxon>
        <taxon>Streptosporangiaceae</taxon>
        <taxon>Nonomuraea</taxon>
    </lineage>
</organism>
<evidence type="ECO:0000256" key="4">
    <source>
        <dbReference type="ARBA" id="ARBA00023163"/>
    </source>
</evidence>
<keyword evidence="1" id="KW-0808">Transferase</keyword>
<dbReference type="RefSeq" id="WP_127930735.1">
    <property type="nucleotide sequence ID" value="NZ_SAUN01000001.1"/>
</dbReference>
<dbReference type="InterPro" id="IPR011006">
    <property type="entry name" value="CheY-like_superfamily"/>
</dbReference>
<dbReference type="AlphaFoldDB" id="A0A438LX22"/>
<evidence type="ECO:0000256" key="5">
    <source>
        <dbReference type="SAM" id="MobiDB-lite"/>
    </source>
</evidence>
<reference evidence="7 8" key="1">
    <citation type="submission" date="2019-01" db="EMBL/GenBank/DDBJ databases">
        <title>Sequencing the genomes of 1000 actinobacteria strains.</title>
        <authorList>
            <person name="Klenk H.-P."/>
        </authorList>
    </citation>
    <scope>NUCLEOTIDE SEQUENCE [LARGE SCALE GENOMIC DNA]</scope>
    <source>
        <strain evidence="7 8">DSM 43925</strain>
    </source>
</reference>
<comment type="caution">
    <text evidence="7">The sequence shown here is derived from an EMBL/GenBank/DDBJ whole genome shotgun (WGS) entry which is preliminary data.</text>
</comment>
<dbReference type="GO" id="GO:0003723">
    <property type="term" value="F:RNA binding"/>
    <property type="evidence" value="ECO:0007669"/>
    <property type="project" value="InterPro"/>
</dbReference>
<evidence type="ECO:0000256" key="3">
    <source>
        <dbReference type="ARBA" id="ARBA00023015"/>
    </source>
</evidence>
<evidence type="ECO:0000259" key="6">
    <source>
        <dbReference type="PROSITE" id="PS50921"/>
    </source>
</evidence>
<dbReference type="SUPFAM" id="SSF52172">
    <property type="entry name" value="CheY-like"/>
    <property type="match status" value="1"/>
</dbReference>
<sequence>MNRPSAPTDIEEFERALAECVTIASHAMPDSPMVSIALPAEQGLRTVACSHARAELLDELQSATGQGPGLDALDTGEPVTATNLGADSRWRRFAAESGLLSLHSEPLKSEGRMLGVLTLYSGRSGGFSEETRVAVRVTAGHIGVLFRTAADAARMREVAAQLKDALTTRAIIDQALGILMAQRRCTSHQAFEVLRHVSQDRNVKLHQVAATIVEKVTGEPPQRSRFEDPPPRKVGRT</sequence>
<keyword evidence="3" id="KW-0805">Transcription regulation</keyword>
<keyword evidence="8" id="KW-1185">Reference proteome</keyword>
<dbReference type="InterPro" id="IPR012074">
    <property type="entry name" value="GAF_ANTAR"/>
</dbReference>
<dbReference type="SMART" id="SM01012">
    <property type="entry name" value="ANTAR"/>
    <property type="match status" value="1"/>
</dbReference>
<protein>
    <submittedName>
        <fullName evidence="7">GAF domain-containing protein</fullName>
    </submittedName>
</protein>